<dbReference type="InterPro" id="IPR055170">
    <property type="entry name" value="GFO_IDH_MocA-like_dom"/>
</dbReference>
<dbReference type="Pfam" id="PF22725">
    <property type="entry name" value="GFO_IDH_MocA_C3"/>
    <property type="match status" value="1"/>
</dbReference>
<comment type="caution">
    <text evidence="3">The sequence shown here is derived from an EMBL/GenBank/DDBJ whole genome shotgun (WGS) entry which is preliminary data.</text>
</comment>
<dbReference type="STRING" id="1797768.A3C59_00465"/>
<dbReference type="EMBL" id="MFCV01000047">
    <property type="protein sequence ID" value="OGE30444.1"/>
    <property type="molecule type" value="Genomic_DNA"/>
</dbReference>
<dbReference type="InterPro" id="IPR000683">
    <property type="entry name" value="Gfo/Idh/MocA-like_OxRdtase_N"/>
</dbReference>
<sequence length="310" mass="35854">MKIIFFGLGSIGQRHANILLKDYTHDLYAFRSSAKSKPNELGIKELYSWDELEKLKPDVAFITNPTSLHIETAIKCAEFGCKLFIEKPIGSSLKDFEKLKKIVKSKKIVTYIAYNLRFHPIILKLKKNIENKKILHARVVCTSYLPTWRPDRDFLKGYSANTNMGGGVILDLSHELDYISYLLGDINKMTGTYSKRSNVTVDAEDFVDYLLETKTTPVNIHINFLSQLRQRYIQIDFDQLTIIADLIDSEIREYKNDILHKTEKVDYQKGQEYSDQIKYFLDNIDNPSMMNNLSEASGLFEKITAFKNHE</sequence>
<dbReference type="PANTHER" id="PTHR43377:SF1">
    <property type="entry name" value="BILIVERDIN REDUCTASE A"/>
    <property type="match status" value="1"/>
</dbReference>
<dbReference type="Pfam" id="PF01408">
    <property type="entry name" value="GFO_IDH_MocA"/>
    <property type="match status" value="1"/>
</dbReference>
<dbReference type="InterPro" id="IPR051450">
    <property type="entry name" value="Gfo/Idh/MocA_Oxidoreductases"/>
</dbReference>
<feature type="domain" description="Gfo/Idh/MocA-like oxidoreductase N-terminal" evidence="1">
    <location>
        <begin position="2"/>
        <end position="110"/>
    </location>
</feature>
<dbReference type="Gene3D" id="3.30.360.10">
    <property type="entry name" value="Dihydrodipicolinate Reductase, domain 2"/>
    <property type="match status" value="1"/>
</dbReference>
<dbReference type="InterPro" id="IPR036291">
    <property type="entry name" value="NAD(P)-bd_dom_sf"/>
</dbReference>
<gene>
    <name evidence="3" type="ORF">A3C59_00465</name>
</gene>
<evidence type="ECO:0000259" key="2">
    <source>
        <dbReference type="Pfam" id="PF22725"/>
    </source>
</evidence>
<dbReference type="SUPFAM" id="SSF51735">
    <property type="entry name" value="NAD(P)-binding Rossmann-fold domains"/>
    <property type="match status" value="1"/>
</dbReference>
<evidence type="ECO:0000313" key="3">
    <source>
        <dbReference type="EMBL" id="OGE30444.1"/>
    </source>
</evidence>
<dbReference type="PANTHER" id="PTHR43377">
    <property type="entry name" value="BILIVERDIN REDUCTASE A"/>
    <property type="match status" value="1"/>
</dbReference>
<dbReference type="Proteomes" id="UP000176902">
    <property type="component" value="Unassembled WGS sequence"/>
</dbReference>
<protein>
    <submittedName>
        <fullName evidence="3">Uncharacterized protein</fullName>
    </submittedName>
</protein>
<dbReference type="AlphaFoldDB" id="A0A1F5JP53"/>
<proteinExistence type="predicted"/>
<accession>A0A1F5JP53</accession>
<dbReference type="GO" id="GO:0000166">
    <property type="term" value="F:nucleotide binding"/>
    <property type="evidence" value="ECO:0007669"/>
    <property type="project" value="InterPro"/>
</dbReference>
<dbReference type="SUPFAM" id="SSF55347">
    <property type="entry name" value="Glyceraldehyde-3-phosphate dehydrogenase-like, C-terminal domain"/>
    <property type="match status" value="1"/>
</dbReference>
<organism evidence="3 4">
    <name type="scientific">Candidatus Daviesbacteria bacterium RIFCSPHIGHO2_02_FULL_36_13</name>
    <dbReference type="NCBI Taxonomy" id="1797768"/>
    <lineage>
        <taxon>Bacteria</taxon>
        <taxon>Candidatus Daviesiibacteriota</taxon>
    </lineage>
</organism>
<dbReference type="Gene3D" id="3.40.50.720">
    <property type="entry name" value="NAD(P)-binding Rossmann-like Domain"/>
    <property type="match status" value="1"/>
</dbReference>
<name>A0A1F5JP53_9BACT</name>
<reference evidence="3 4" key="1">
    <citation type="journal article" date="2016" name="Nat. Commun.">
        <title>Thousands of microbial genomes shed light on interconnected biogeochemical processes in an aquifer system.</title>
        <authorList>
            <person name="Anantharaman K."/>
            <person name="Brown C.T."/>
            <person name="Hug L.A."/>
            <person name="Sharon I."/>
            <person name="Castelle C.J."/>
            <person name="Probst A.J."/>
            <person name="Thomas B.C."/>
            <person name="Singh A."/>
            <person name="Wilkins M.J."/>
            <person name="Karaoz U."/>
            <person name="Brodie E.L."/>
            <person name="Williams K.H."/>
            <person name="Hubbard S.S."/>
            <person name="Banfield J.F."/>
        </authorList>
    </citation>
    <scope>NUCLEOTIDE SEQUENCE [LARGE SCALE GENOMIC DNA]</scope>
</reference>
<evidence type="ECO:0000313" key="4">
    <source>
        <dbReference type="Proteomes" id="UP000176902"/>
    </source>
</evidence>
<evidence type="ECO:0000259" key="1">
    <source>
        <dbReference type="Pfam" id="PF01408"/>
    </source>
</evidence>
<feature type="domain" description="GFO/IDH/MocA-like oxidoreductase" evidence="2">
    <location>
        <begin position="123"/>
        <end position="235"/>
    </location>
</feature>